<sequence length="299" mass="32657">MTRPKKPKPRVGLEVLLGDASALSRPGLDARNIPLTELRPGALQPRRVFTPAALAALTTSIREQGVLQPLLVRSVEGGYEIIAGERRWRAAQEAGLKEVPAVVRELDDRAALAAALIENLQREDLNVYEEVRGTVQLVALALDTDADGARGRLYKAMNHGGPDVEVLEDLFSRLSLGPWKSFAANKLRILSWPQQVLDAMDAGLPYTLGGVVAGAPSEHQAELLVLAVGGATLRELRDRLATLRERPARTALNERDVARLGRTLSSVKWIRGLNDKEQAEINKWMGKMPEAVKKALGQK</sequence>
<feature type="domain" description="ParB-like N-terminal" evidence="3">
    <location>
        <begin position="31"/>
        <end position="120"/>
    </location>
</feature>
<dbReference type="Gene3D" id="1.10.10.2830">
    <property type="match status" value="1"/>
</dbReference>
<dbReference type="NCBIfam" id="TIGR00180">
    <property type="entry name" value="parB_part"/>
    <property type="match status" value="1"/>
</dbReference>
<comment type="caution">
    <text evidence="5">The sequence shown here is derived from an EMBL/GenBank/DDBJ whole genome shotgun (WGS) entry which is preliminary data.</text>
</comment>
<proteinExistence type="inferred from homology"/>
<evidence type="ECO:0000313" key="4">
    <source>
        <dbReference type="EMBL" id="MBB6018626.1"/>
    </source>
</evidence>
<dbReference type="InterPro" id="IPR004437">
    <property type="entry name" value="ParB/RepB/Spo0J"/>
</dbReference>
<gene>
    <name evidence="5" type="ORF">FHR04_18900</name>
    <name evidence="4" type="ORF">HNQ04_003907</name>
</gene>
<evidence type="ECO:0000256" key="2">
    <source>
        <dbReference type="ARBA" id="ARBA00023125"/>
    </source>
</evidence>
<dbReference type="SUPFAM" id="SSF110849">
    <property type="entry name" value="ParB/Sulfiredoxin"/>
    <property type="match status" value="1"/>
</dbReference>
<dbReference type="Proteomes" id="UP000313988">
    <property type="component" value="Unassembled WGS sequence"/>
</dbReference>
<name>A0A5C4XUW3_9DEIO</name>
<dbReference type="PANTHER" id="PTHR33375:SF7">
    <property type="entry name" value="CHROMOSOME 2-PARTITIONING PROTEIN PARB-RELATED"/>
    <property type="match status" value="1"/>
</dbReference>
<dbReference type="AlphaFoldDB" id="A0A5C4XUW3"/>
<dbReference type="EMBL" id="VDMO01000034">
    <property type="protein sequence ID" value="TNM67038.1"/>
    <property type="molecule type" value="Genomic_DNA"/>
</dbReference>
<dbReference type="InterPro" id="IPR003115">
    <property type="entry name" value="ParB_N"/>
</dbReference>
<comment type="similarity">
    <text evidence="1">Belongs to the ParB family.</text>
</comment>
<reference evidence="4 7" key="2">
    <citation type="submission" date="2020-08" db="EMBL/GenBank/DDBJ databases">
        <title>Genomic Encyclopedia of Type Strains, Phase IV (KMG-IV): sequencing the most valuable type-strain genomes for metagenomic binning, comparative biology and taxonomic classification.</title>
        <authorList>
            <person name="Goeker M."/>
        </authorList>
    </citation>
    <scope>NUCLEOTIDE SEQUENCE [LARGE SCALE GENOMIC DNA]</scope>
    <source>
        <strain evidence="4 7">DSM 12027</strain>
    </source>
</reference>
<accession>A0A5C4XUW3</accession>
<dbReference type="CDD" id="cd16393">
    <property type="entry name" value="SPO0J_N"/>
    <property type="match status" value="1"/>
</dbReference>
<evidence type="ECO:0000256" key="1">
    <source>
        <dbReference type="ARBA" id="ARBA00006295"/>
    </source>
</evidence>
<keyword evidence="7" id="KW-1185">Reference proteome</keyword>
<dbReference type="InterPro" id="IPR036086">
    <property type="entry name" value="ParB/Sulfiredoxin_sf"/>
</dbReference>
<dbReference type="GO" id="GO:0003677">
    <property type="term" value="F:DNA binding"/>
    <property type="evidence" value="ECO:0007669"/>
    <property type="project" value="UniProtKB-KW"/>
</dbReference>
<dbReference type="OrthoDB" id="61260at2"/>
<dbReference type="GO" id="GO:0005694">
    <property type="term" value="C:chromosome"/>
    <property type="evidence" value="ECO:0007669"/>
    <property type="project" value="TreeGrafter"/>
</dbReference>
<evidence type="ECO:0000259" key="3">
    <source>
        <dbReference type="SMART" id="SM00470"/>
    </source>
</evidence>
<evidence type="ECO:0000313" key="5">
    <source>
        <dbReference type="EMBL" id="TNM67038.1"/>
    </source>
</evidence>
<protein>
    <submittedName>
        <fullName evidence="4">ParB family chromosome partitioning protein</fullName>
    </submittedName>
    <submittedName>
        <fullName evidence="5">ParB/RepB/Spo0J family partition protein</fullName>
    </submittedName>
</protein>
<dbReference type="Proteomes" id="UP000629870">
    <property type="component" value="Unassembled WGS sequence"/>
</dbReference>
<dbReference type="RefSeq" id="WP_139404755.1">
    <property type="nucleotide sequence ID" value="NZ_JACHEW010000036.1"/>
</dbReference>
<dbReference type="EMBL" id="JACHEW010000036">
    <property type="protein sequence ID" value="MBB6018626.1"/>
    <property type="molecule type" value="Genomic_DNA"/>
</dbReference>
<dbReference type="PANTHER" id="PTHR33375">
    <property type="entry name" value="CHROMOSOME-PARTITIONING PROTEIN PARB-RELATED"/>
    <property type="match status" value="1"/>
</dbReference>
<evidence type="ECO:0000313" key="7">
    <source>
        <dbReference type="Proteomes" id="UP000629870"/>
    </source>
</evidence>
<dbReference type="GO" id="GO:0007059">
    <property type="term" value="P:chromosome segregation"/>
    <property type="evidence" value="ECO:0007669"/>
    <property type="project" value="TreeGrafter"/>
</dbReference>
<dbReference type="SUPFAM" id="SSF109709">
    <property type="entry name" value="KorB DNA-binding domain-like"/>
    <property type="match status" value="1"/>
</dbReference>
<evidence type="ECO:0000313" key="6">
    <source>
        <dbReference type="Proteomes" id="UP000313988"/>
    </source>
</evidence>
<dbReference type="Gene3D" id="3.90.1530.30">
    <property type="match status" value="1"/>
</dbReference>
<keyword evidence="2" id="KW-0238">DNA-binding</keyword>
<dbReference type="InterPro" id="IPR050336">
    <property type="entry name" value="Chromosome_partition/occlusion"/>
</dbReference>
<reference evidence="5 6" key="1">
    <citation type="submission" date="2019-06" db="EMBL/GenBank/DDBJ databases">
        <title>Genome sequence of Deinococcus radiopugnans ATCC 19172.</title>
        <authorList>
            <person name="Maclea K.S."/>
            <person name="Maynard C.R."/>
        </authorList>
    </citation>
    <scope>NUCLEOTIDE SEQUENCE [LARGE SCALE GENOMIC DNA]</scope>
    <source>
        <strain evidence="5 6">ATCC 19172</strain>
    </source>
</reference>
<dbReference type="SMART" id="SM00470">
    <property type="entry name" value="ParB"/>
    <property type="match status" value="1"/>
</dbReference>
<dbReference type="Pfam" id="PF02195">
    <property type="entry name" value="ParB_N"/>
    <property type="match status" value="1"/>
</dbReference>
<organism evidence="5 6">
    <name type="scientific">Deinococcus radiopugnans ATCC 19172</name>
    <dbReference type="NCBI Taxonomy" id="585398"/>
    <lineage>
        <taxon>Bacteria</taxon>
        <taxon>Thermotogati</taxon>
        <taxon>Deinococcota</taxon>
        <taxon>Deinococci</taxon>
        <taxon>Deinococcales</taxon>
        <taxon>Deinococcaceae</taxon>
        <taxon>Deinococcus</taxon>
    </lineage>
</organism>
<dbReference type="FunFam" id="3.90.1530.30:FF:000001">
    <property type="entry name" value="Chromosome partitioning protein ParB"/>
    <property type="match status" value="1"/>
</dbReference>